<accession>A0A0C1G981</accession>
<keyword evidence="4" id="KW-1133">Transmembrane helix</keyword>
<dbReference type="Pfam" id="PF05569">
    <property type="entry name" value="Peptidase_M56"/>
    <property type="match status" value="1"/>
</dbReference>
<dbReference type="EC" id="3.5.1.28" evidence="2"/>
<dbReference type="GO" id="GO:0009253">
    <property type="term" value="P:peptidoglycan catabolic process"/>
    <property type="evidence" value="ECO:0007669"/>
    <property type="project" value="InterPro"/>
</dbReference>
<organism evidence="6 7">
    <name type="scientific">Pedobacter kyungheensis</name>
    <dbReference type="NCBI Taxonomy" id="1069985"/>
    <lineage>
        <taxon>Bacteria</taxon>
        <taxon>Pseudomonadati</taxon>
        <taxon>Bacteroidota</taxon>
        <taxon>Sphingobacteriia</taxon>
        <taxon>Sphingobacteriales</taxon>
        <taxon>Sphingobacteriaceae</taxon>
        <taxon>Pedobacter</taxon>
    </lineage>
</organism>
<feature type="transmembrane region" description="Helical" evidence="4">
    <location>
        <begin position="97"/>
        <end position="119"/>
    </location>
</feature>
<name>A0A0C1G981_9SPHI</name>
<dbReference type="InterPro" id="IPR050695">
    <property type="entry name" value="N-acetylmuramoyl_amidase_3"/>
</dbReference>
<dbReference type="Pfam" id="PF01520">
    <property type="entry name" value="Amidase_3"/>
    <property type="match status" value="1"/>
</dbReference>
<keyword evidence="4" id="KW-0472">Membrane</keyword>
<dbReference type="InterPro" id="IPR002508">
    <property type="entry name" value="MurNAc-LAA_cat"/>
</dbReference>
<comment type="catalytic activity">
    <reaction evidence="1">
        <text>Hydrolyzes the link between N-acetylmuramoyl residues and L-amino acid residues in certain cell-wall glycopeptides.</text>
        <dbReference type="EC" id="3.5.1.28"/>
    </reaction>
</comment>
<comment type="caution">
    <text evidence="6">The sequence shown here is derived from an EMBL/GenBank/DDBJ whole genome shotgun (WGS) entry which is preliminary data.</text>
</comment>
<dbReference type="OrthoDB" id="649093at2"/>
<dbReference type="GO" id="GO:0008745">
    <property type="term" value="F:N-acetylmuramoyl-L-alanine amidase activity"/>
    <property type="evidence" value="ECO:0007669"/>
    <property type="project" value="UniProtKB-EC"/>
</dbReference>
<keyword evidence="4" id="KW-0812">Transmembrane</keyword>
<dbReference type="GO" id="GO:0030288">
    <property type="term" value="C:outer membrane-bounded periplasmic space"/>
    <property type="evidence" value="ECO:0007669"/>
    <property type="project" value="TreeGrafter"/>
</dbReference>
<evidence type="ECO:0000313" key="7">
    <source>
        <dbReference type="Proteomes" id="UP000031246"/>
    </source>
</evidence>
<dbReference type="PANTHER" id="PTHR30404">
    <property type="entry name" value="N-ACETYLMURAMOYL-L-ALANINE AMIDASE"/>
    <property type="match status" value="1"/>
</dbReference>
<dbReference type="RefSeq" id="WP_039471429.1">
    <property type="nucleotide sequence ID" value="NZ_JSYN01000002.1"/>
</dbReference>
<dbReference type="SUPFAM" id="SSF53187">
    <property type="entry name" value="Zn-dependent exopeptidases"/>
    <property type="match status" value="1"/>
</dbReference>
<dbReference type="EMBL" id="JSYN01000002">
    <property type="protein sequence ID" value="KIA96669.1"/>
    <property type="molecule type" value="Genomic_DNA"/>
</dbReference>
<dbReference type="AlphaFoldDB" id="A0A0C1G981"/>
<reference evidence="6 7" key="1">
    <citation type="submission" date="2014-10" db="EMBL/GenBank/DDBJ databases">
        <title>Pedobacter Kyungheensis.</title>
        <authorList>
            <person name="Anderson B.M."/>
            <person name="Newman J.D."/>
        </authorList>
    </citation>
    <scope>NUCLEOTIDE SEQUENCE [LARGE SCALE GENOMIC DNA]</scope>
    <source>
        <strain evidence="6 7">KACC 16221</strain>
    </source>
</reference>
<protein>
    <recommendedName>
        <fullName evidence="2">N-acetylmuramoyl-L-alanine amidase</fullName>
        <ecNumber evidence="2">3.5.1.28</ecNumber>
    </recommendedName>
</protein>
<dbReference type="SMART" id="SM00646">
    <property type="entry name" value="Ami_3"/>
    <property type="match status" value="1"/>
</dbReference>
<evidence type="ECO:0000256" key="2">
    <source>
        <dbReference type="ARBA" id="ARBA00011901"/>
    </source>
</evidence>
<keyword evidence="7" id="KW-1185">Reference proteome</keyword>
<feature type="transmembrane region" description="Helical" evidence="4">
    <location>
        <begin position="185"/>
        <end position="203"/>
    </location>
</feature>
<dbReference type="Gene3D" id="3.40.630.40">
    <property type="entry name" value="Zn-dependent exopeptidases"/>
    <property type="match status" value="1"/>
</dbReference>
<evidence type="ECO:0000313" key="6">
    <source>
        <dbReference type="EMBL" id="KIA96669.1"/>
    </source>
</evidence>
<feature type="transmembrane region" description="Helical" evidence="4">
    <location>
        <begin position="35"/>
        <end position="52"/>
    </location>
</feature>
<feature type="domain" description="MurNAc-LAA" evidence="5">
    <location>
        <begin position="404"/>
        <end position="514"/>
    </location>
</feature>
<sequence length="521" mass="58938">MILMYLLKVSACTALFFALYHFLLARLTFFNLNRAYLLLMLVFSFFIPALTIENAREIIVPADKEVNQVTYAKNDGFVEQDFIDNGAKPVQNLNWELILICAYLTILILLSFRMVFMMIRIKHQLRKNKLAEEDSVILVGKNSAIKNCSFLNRIVVDISLPACERELVIRHESVHVKQLHALDKLLANLVTAILWFNPVIYFWRNAIDHNHEFLADRETSRVADKNVYASLLLNLAMPAKQLATHSFSKLPLKNRIMMLYKEPNAKLKKLAYLAIVPVLLICCMAFINRKEIIVEKTLAGAEIPSDAPRKPNVYAMNYLKDNLIIKRNTPGAFKEVEVVLVVDAGHGGKDVSPTALDGQKEKDLNLRAVKILKEEAARRGIKVLLTREKDEYLALHDRLPKQPVTAFISIHHSTGIKTGEGVPFNGVEVYVSKLNKNIKLAEEFGTGILGKLNKLEGLPVRGALKEANLYLLRESKAPAVVIEMGNIADQKSLEYISQEKNIRRMSNLILDGFVEFSNRGC</sequence>
<evidence type="ECO:0000256" key="1">
    <source>
        <dbReference type="ARBA" id="ARBA00001561"/>
    </source>
</evidence>
<keyword evidence="3" id="KW-0378">Hydrolase</keyword>
<feature type="transmembrane region" description="Helical" evidence="4">
    <location>
        <begin position="6"/>
        <end position="23"/>
    </location>
</feature>
<evidence type="ECO:0000256" key="4">
    <source>
        <dbReference type="SAM" id="Phobius"/>
    </source>
</evidence>
<feature type="transmembrane region" description="Helical" evidence="4">
    <location>
        <begin position="270"/>
        <end position="287"/>
    </location>
</feature>
<dbReference type="CDD" id="cd02696">
    <property type="entry name" value="MurNAc-LAA"/>
    <property type="match status" value="1"/>
</dbReference>
<dbReference type="Proteomes" id="UP000031246">
    <property type="component" value="Unassembled WGS sequence"/>
</dbReference>
<evidence type="ECO:0000256" key="3">
    <source>
        <dbReference type="ARBA" id="ARBA00022801"/>
    </source>
</evidence>
<dbReference type="InterPro" id="IPR008756">
    <property type="entry name" value="Peptidase_M56"/>
</dbReference>
<gene>
    <name evidence="6" type="ORF">OC25_02830</name>
</gene>
<dbReference type="PANTHER" id="PTHR30404:SF0">
    <property type="entry name" value="N-ACETYLMURAMOYL-L-ALANINE AMIDASE AMIC"/>
    <property type="match status" value="1"/>
</dbReference>
<evidence type="ECO:0000259" key="5">
    <source>
        <dbReference type="SMART" id="SM00646"/>
    </source>
</evidence>
<proteinExistence type="predicted"/>